<keyword evidence="6 8" id="KW-1133">Transmembrane helix</keyword>
<feature type="domain" description="Major facilitator superfamily (MFS) profile" evidence="9">
    <location>
        <begin position="34"/>
        <end position="491"/>
    </location>
</feature>
<evidence type="ECO:0000256" key="7">
    <source>
        <dbReference type="ARBA" id="ARBA00023136"/>
    </source>
</evidence>
<dbReference type="GO" id="GO:0022857">
    <property type="term" value="F:transmembrane transporter activity"/>
    <property type="evidence" value="ECO:0007669"/>
    <property type="project" value="InterPro"/>
</dbReference>
<sequence>MAVLRAVIQFYTHNPKTGFSGMQTASESNRPWQVFFLVAIGVFMSTLDSSIVNVALPAILKDFNTSLAMTEWVVMIYLLTITCFLLTFGRLGDMLGRKRIYATGLLVFTLASMLCAMAPNVQMLIGARLLQGLGSAMIMACTPALLVDAFPDSQRGRVLGLNGAVVACGLTAGPAIGGFLLSLGSWRLIFYVNIPIGLLATILVMMTLRESGPQSRINAFDWQGTLLAALSLGLLLMALTHGYDWGFNSLPFITVLILSLLCMALFILTEKKKKDPLLDISLFHKRHFALPALCGLLLFCSLFFMVFLMPFYLMLFAGYSSSLTGKMLMIPFAFLLIFSPLAGSLSDRMGSRLLCTTGLFIMACGMTMLSGLNASHGVWDIAWRMALVGIGTSIFVSPNSAAVMGGVPAAHRGSGGAVLASARNLGMVLGVALAGAIFHFIFDSRSGGASLAELSKNDMTIFIEAFGMAMGTGAAIAFFTMIPSWLRGSGK</sequence>
<feature type="transmembrane region" description="Helical" evidence="8">
    <location>
        <begin position="327"/>
        <end position="346"/>
    </location>
</feature>
<keyword evidence="3" id="KW-0813">Transport</keyword>
<dbReference type="PRINTS" id="PR01036">
    <property type="entry name" value="TCRTETB"/>
</dbReference>
<accession>A0A5S5MCP6</accession>
<dbReference type="Pfam" id="PF07690">
    <property type="entry name" value="MFS_1"/>
    <property type="match status" value="1"/>
</dbReference>
<feature type="transmembrane region" description="Helical" evidence="8">
    <location>
        <begin position="353"/>
        <end position="375"/>
    </location>
</feature>
<dbReference type="PROSITE" id="PS50850">
    <property type="entry name" value="MFS"/>
    <property type="match status" value="1"/>
</dbReference>
<feature type="transmembrane region" description="Helical" evidence="8">
    <location>
        <begin position="188"/>
        <end position="208"/>
    </location>
</feature>
<dbReference type="Gene3D" id="1.20.1250.20">
    <property type="entry name" value="MFS general substrate transporter like domains"/>
    <property type="match status" value="1"/>
</dbReference>
<organism evidence="10 11">
    <name type="scientific">Desulfobotulus mexicanus</name>
    <dbReference type="NCBI Taxonomy" id="2586642"/>
    <lineage>
        <taxon>Bacteria</taxon>
        <taxon>Pseudomonadati</taxon>
        <taxon>Thermodesulfobacteriota</taxon>
        <taxon>Desulfobacteria</taxon>
        <taxon>Desulfobacterales</taxon>
        <taxon>Desulfobacteraceae</taxon>
        <taxon>Desulfobotulus</taxon>
    </lineage>
</organism>
<evidence type="ECO:0000256" key="5">
    <source>
        <dbReference type="ARBA" id="ARBA00022692"/>
    </source>
</evidence>
<dbReference type="PANTHER" id="PTHR42718:SF9">
    <property type="entry name" value="MAJOR FACILITATOR SUPERFAMILY MULTIDRUG TRANSPORTER MFSC"/>
    <property type="match status" value="1"/>
</dbReference>
<feature type="transmembrane region" description="Helical" evidence="8">
    <location>
        <begin position="249"/>
        <end position="268"/>
    </location>
</feature>
<evidence type="ECO:0000259" key="9">
    <source>
        <dbReference type="PROSITE" id="PS50850"/>
    </source>
</evidence>
<evidence type="ECO:0000256" key="8">
    <source>
        <dbReference type="SAM" id="Phobius"/>
    </source>
</evidence>
<evidence type="ECO:0000313" key="10">
    <source>
        <dbReference type="EMBL" id="TYT73395.1"/>
    </source>
</evidence>
<evidence type="ECO:0000256" key="2">
    <source>
        <dbReference type="ARBA" id="ARBA00008537"/>
    </source>
</evidence>
<dbReference type="NCBIfam" id="TIGR00711">
    <property type="entry name" value="efflux_EmrB"/>
    <property type="match status" value="1"/>
</dbReference>
<feature type="transmembrane region" description="Helical" evidence="8">
    <location>
        <begin position="34"/>
        <end position="60"/>
    </location>
</feature>
<feature type="transmembrane region" description="Helical" evidence="8">
    <location>
        <begin position="462"/>
        <end position="486"/>
    </location>
</feature>
<protein>
    <submittedName>
        <fullName evidence="10">MFS transporter</fullName>
    </submittedName>
</protein>
<dbReference type="AlphaFoldDB" id="A0A5S5MCP6"/>
<gene>
    <name evidence="10" type="ORF">FIM25_15430</name>
</gene>
<comment type="subcellular location">
    <subcellularLocation>
        <location evidence="1">Cell membrane</location>
        <topology evidence="1">Multi-pass membrane protein</topology>
    </subcellularLocation>
</comment>
<feature type="transmembrane region" description="Helical" evidence="8">
    <location>
        <begin position="125"/>
        <end position="147"/>
    </location>
</feature>
<dbReference type="InterPro" id="IPR004638">
    <property type="entry name" value="EmrB-like"/>
</dbReference>
<dbReference type="InterPro" id="IPR011701">
    <property type="entry name" value="MFS"/>
</dbReference>
<reference evidence="10 11" key="1">
    <citation type="submission" date="2019-06" db="EMBL/GenBank/DDBJ databases">
        <title>Desulfobotulus mexicanus sp. nov., a novel sulfate-reducing bacterium isolated from the sediment of an alkaline crater lake in Mexico.</title>
        <authorList>
            <person name="Hirschler-Rea A."/>
        </authorList>
    </citation>
    <scope>NUCLEOTIDE SEQUENCE [LARGE SCALE GENOMIC DNA]</scope>
    <source>
        <strain evidence="10 11">PAR22N</strain>
    </source>
</reference>
<dbReference type="InterPro" id="IPR020846">
    <property type="entry name" value="MFS_dom"/>
</dbReference>
<dbReference type="CDD" id="cd17321">
    <property type="entry name" value="MFS_MMR_MDR_like"/>
    <property type="match status" value="1"/>
</dbReference>
<dbReference type="SUPFAM" id="SSF103473">
    <property type="entry name" value="MFS general substrate transporter"/>
    <property type="match status" value="1"/>
</dbReference>
<dbReference type="InterPro" id="IPR036259">
    <property type="entry name" value="MFS_trans_sf"/>
</dbReference>
<name>A0A5S5MCP6_9BACT</name>
<dbReference type="Gene3D" id="1.20.1720.10">
    <property type="entry name" value="Multidrug resistance protein D"/>
    <property type="match status" value="1"/>
</dbReference>
<dbReference type="Proteomes" id="UP000321899">
    <property type="component" value="Unassembled WGS sequence"/>
</dbReference>
<feature type="transmembrane region" description="Helical" evidence="8">
    <location>
        <begin position="159"/>
        <end position="182"/>
    </location>
</feature>
<comment type="caution">
    <text evidence="10">The sequence shown here is derived from an EMBL/GenBank/DDBJ whole genome shotgun (WGS) entry which is preliminary data.</text>
</comment>
<evidence type="ECO:0000256" key="4">
    <source>
        <dbReference type="ARBA" id="ARBA00022475"/>
    </source>
</evidence>
<dbReference type="PANTHER" id="PTHR42718">
    <property type="entry name" value="MAJOR FACILITATOR SUPERFAMILY MULTIDRUG TRANSPORTER MFSC"/>
    <property type="match status" value="1"/>
</dbReference>
<evidence type="ECO:0000256" key="3">
    <source>
        <dbReference type="ARBA" id="ARBA00022448"/>
    </source>
</evidence>
<keyword evidence="5 8" id="KW-0812">Transmembrane</keyword>
<feature type="transmembrane region" description="Helical" evidence="8">
    <location>
        <begin position="220"/>
        <end position="243"/>
    </location>
</feature>
<feature type="transmembrane region" description="Helical" evidence="8">
    <location>
        <begin position="288"/>
        <end position="315"/>
    </location>
</feature>
<evidence type="ECO:0000256" key="6">
    <source>
        <dbReference type="ARBA" id="ARBA00022989"/>
    </source>
</evidence>
<evidence type="ECO:0000313" key="11">
    <source>
        <dbReference type="Proteomes" id="UP000321899"/>
    </source>
</evidence>
<feature type="transmembrane region" description="Helical" evidence="8">
    <location>
        <begin position="72"/>
        <end position="88"/>
    </location>
</feature>
<feature type="transmembrane region" description="Helical" evidence="8">
    <location>
        <begin position="100"/>
        <end position="119"/>
    </location>
</feature>
<keyword evidence="11" id="KW-1185">Reference proteome</keyword>
<dbReference type="OrthoDB" id="9807274at2"/>
<comment type="similarity">
    <text evidence="2">Belongs to the major facilitator superfamily. EmrB family.</text>
</comment>
<evidence type="ECO:0000256" key="1">
    <source>
        <dbReference type="ARBA" id="ARBA00004651"/>
    </source>
</evidence>
<keyword evidence="7 8" id="KW-0472">Membrane</keyword>
<dbReference type="GO" id="GO:0005886">
    <property type="term" value="C:plasma membrane"/>
    <property type="evidence" value="ECO:0007669"/>
    <property type="project" value="UniProtKB-SubCell"/>
</dbReference>
<keyword evidence="4" id="KW-1003">Cell membrane</keyword>
<proteinExistence type="inferred from homology"/>
<feature type="transmembrane region" description="Helical" evidence="8">
    <location>
        <begin position="425"/>
        <end position="442"/>
    </location>
</feature>
<feature type="transmembrane region" description="Helical" evidence="8">
    <location>
        <begin position="381"/>
        <end position="404"/>
    </location>
</feature>
<dbReference type="EMBL" id="VDMB01000032">
    <property type="protein sequence ID" value="TYT73395.1"/>
    <property type="molecule type" value="Genomic_DNA"/>
</dbReference>